<evidence type="ECO:0000313" key="3">
    <source>
        <dbReference type="EMBL" id="KAF4341491.1"/>
    </source>
</evidence>
<dbReference type="OrthoDB" id="5431013at2759"/>
<dbReference type="EMBL" id="PVQB02000191">
    <property type="protein sequence ID" value="KAF4341491.1"/>
    <property type="molecule type" value="Genomic_DNA"/>
</dbReference>
<name>A0A9P5AMU7_9HYPO</name>
<feature type="compositionally biased region" description="Low complexity" evidence="1">
    <location>
        <begin position="224"/>
        <end position="233"/>
    </location>
</feature>
<reference evidence="3" key="2">
    <citation type="submission" date="2020-02" db="EMBL/GenBank/DDBJ databases">
        <title>Identification and distribution of gene clusters putatively required for synthesis of sphingolipid metabolism inhibitors in phylogenetically diverse species of the filamentous fungus Fusarium.</title>
        <authorList>
            <person name="Kim H.-S."/>
            <person name="Busman M."/>
            <person name="Brown D.W."/>
            <person name="Divon H."/>
            <person name="Uhlig S."/>
            <person name="Proctor R.H."/>
        </authorList>
    </citation>
    <scope>NUCLEOTIDE SEQUENCE</scope>
    <source>
        <strain evidence="3">NRRL 25174</strain>
    </source>
</reference>
<evidence type="ECO:0000313" key="4">
    <source>
        <dbReference type="Proteomes" id="UP000730481"/>
    </source>
</evidence>
<feature type="compositionally biased region" description="Basic and acidic residues" evidence="1">
    <location>
        <begin position="245"/>
        <end position="260"/>
    </location>
</feature>
<dbReference type="AlphaFoldDB" id="A0A9P5AMU7"/>
<keyword evidence="4" id="KW-1185">Reference proteome</keyword>
<feature type="compositionally biased region" description="Low complexity" evidence="1">
    <location>
        <begin position="576"/>
        <end position="587"/>
    </location>
</feature>
<evidence type="ECO:0000256" key="1">
    <source>
        <dbReference type="SAM" id="MobiDB-lite"/>
    </source>
</evidence>
<feature type="region of interest" description="Disordered" evidence="1">
    <location>
        <begin position="556"/>
        <end position="587"/>
    </location>
</feature>
<dbReference type="Pfam" id="PF22893">
    <property type="entry name" value="ULD_2"/>
    <property type="match status" value="1"/>
</dbReference>
<dbReference type="Proteomes" id="UP000730481">
    <property type="component" value="Unassembled WGS sequence"/>
</dbReference>
<dbReference type="InterPro" id="IPR054464">
    <property type="entry name" value="ULD_fung"/>
</dbReference>
<proteinExistence type="predicted"/>
<feature type="region of interest" description="Disordered" evidence="1">
    <location>
        <begin position="224"/>
        <end position="273"/>
    </location>
</feature>
<organism evidence="3 4">
    <name type="scientific">Fusarium beomiforme</name>
    <dbReference type="NCBI Taxonomy" id="44412"/>
    <lineage>
        <taxon>Eukaryota</taxon>
        <taxon>Fungi</taxon>
        <taxon>Dikarya</taxon>
        <taxon>Ascomycota</taxon>
        <taxon>Pezizomycotina</taxon>
        <taxon>Sordariomycetes</taxon>
        <taxon>Hypocreomycetidae</taxon>
        <taxon>Hypocreales</taxon>
        <taxon>Nectriaceae</taxon>
        <taxon>Fusarium</taxon>
        <taxon>Fusarium burgessii species complex</taxon>
    </lineage>
</organism>
<reference evidence="3" key="1">
    <citation type="journal article" date="2017" name="Mycologia">
        <title>Fusarium algeriense, sp. nov., a novel toxigenic crown rot pathogen of durum wheat from Algeria is nested in the Fusarium burgessii species complex.</title>
        <authorList>
            <person name="Laraba I."/>
            <person name="Keddad A."/>
            <person name="Boureghda H."/>
            <person name="Abdallah N."/>
            <person name="Vaughan M.M."/>
            <person name="Proctor R.H."/>
            <person name="Busman M."/>
            <person name="O'Donnell K."/>
        </authorList>
    </citation>
    <scope>NUCLEOTIDE SEQUENCE</scope>
    <source>
        <strain evidence="3">NRRL 25174</strain>
    </source>
</reference>
<feature type="domain" description="Ubiquitin-like" evidence="2">
    <location>
        <begin position="418"/>
        <end position="486"/>
    </location>
</feature>
<sequence length="587" mass="66903">MADHNLGDVAQLGTDLASKLNLHSEGCRKSRRQLPNLISLINSTASTLGQLHDLIQENNKIFTEHCMQDLDSLAAKCRVLYVGVLTLVARKTQSVTGDKNAKTLSDEQINNLLACLANMSVWRTKAWEWLEPRLKICRQELKQVKYELVLRYLLGSIARLQLQTLTRAPGAWENENSLRCFADNISERRVAYYKHYTKRRAVWDKAPTPKPSIEDVRSVFSTSTATTVAPSTPEQEAPVTSPVKDIQEEKVDTESVKNEEEPPSISEENKVQNKQVDRPSLNWFQRLFSTRTKDWSNEEIMAFVFDMSHASKLCTRLDLDDKELKENLKKLTSSRLWRRRPGLVDQYSSLDQRLRQDLDYAILVAKRYSSRDMSLVAIQPKKSETQNAVVNHYAPDLNLILYFKLGAEFEPIYLLERDRKVELPYTACATVKMMKDIIVQLTWDHPFSVKIKNGIYDILTQDGLVVLHETWDSIRRPGITLLLKTWTAVPPPPGMRPPLYPPAPRVVTAGPSKKEAENEMKEIYREMVELLDLTNGWTPDKETVKSGLGDLLRIWTNAPDPHTEDGTDYASWLTNSSSSDSSSELSD</sequence>
<evidence type="ECO:0000259" key="2">
    <source>
        <dbReference type="Pfam" id="PF22893"/>
    </source>
</evidence>
<comment type="caution">
    <text evidence="3">The sequence shown here is derived from an EMBL/GenBank/DDBJ whole genome shotgun (WGS) entry which is preliminary data.</text>
</comment>
<protein>
    <recommendedName>
        <fullName evidence="2">Ubiquitin-like domain-containing protein</fullName>
    </recommendedName>
</protein>
<gene>
    <name evidence="3" type="ORF">FBEOM_4536</name>
</gene>
<accession>A0A9P5AMU7</accession>